<dbReference type="SUPFAM" id="SSF52540">
    <property type="entry name" value="P-loop containing nucleoside triphosphate hydrolases"/>
    <property type="match status" value="1"/>
</dbReference>
<dbReference type="InterPro" id="IPR027417">
    <property type="entry name" value="P-loop_NTPase"/>
</dbReference>
<evidence type="ECO:0000256" key="2">
    <source>
        <dbReference type="ARBA" id="ARBA00022741"/>
    </source>
</evidence>
<dbReference type="InterPro" id="IPR003439">
    <property type="entry name" value="ABC_transporter-like_ATP-bd"/>
</dbReference>
<keyword evidence="6" id="KW-1185">Reference proteome</keyword>
<dbReference type="Proteomes" id="UP001431532">
    <property type="component" value="Unassembled WGS sequence"/>
</dbReference>
<evidence type="ECO:0000259" key="4">
    <source>
        <dbReference type="PROSITE" id="PS50893"/>
    </source>
</evidence>
<evidence type="ECO:0000256" key="3">
    <source>
        <dbReference type="ARBA" id="ARBA00022840"/>
    </source>
</evidence>
<dbReference type="PANTHER" id="PTHR42939">
    <property type="entry name" value="ABC TRANSPORTER ATP-BINDING PROTEIN ALBC-RELATED"/>
    <property type="match status" value="1"/>
</dbReference>
<comment type="caution">
    <text evidence="5">The sequence shown here is derived from an EMBL/GenBank/DDBJ whole genome shotgun (WGS) entry which is preliminary data.</text>
</comment>
<dbReference type="SMART" id="SM00382">
    <property type="entry name" value="AAA"/>
    <property type="match status" value="1"/>
</dbReference>
<gene>
    <name evidence="5" type="ORF">QJ521_05645</name>
</gene>
<reference evidence="5" key="1">
    <citation type="submission" date="2023-05" db="EMBL/GenBank/DDBJ databases">
        <title>Mariniplasma microaerophilum sp. nov., a novel anaerobic mollicute isolated from terrestrial mud volcano, Taman Peninsula, Russia.</title>
        <authorList>
            <person name="Khomyakova M.A."/>
            <person name="Merkel A.Y."/>
            <person name="Slobodkin A.I."/>
        </authorList>
    </citation>
    <scope>NUCLEOTIDE SEQUENCE</scope>
    <source>
        <strain evidence="5">M4Ah</strain>
    </source>
</reference>
<feature type="domain" description="ABC transporter" evidence="4">
    <location>
        <begin position="4"/>
        <end position="229"/>
    </location>
</feature>
<dbReference type="GO" id="GO:0005524">
    <property type="term" value="F:ATP binding"/>
    <property type="evidence" value="ECO:0007669"/>
    <property type="project" value="UniProtKB-KW"/>
</dbReference>
<dbReference type="Pfam" id="PF00005">
    <property type="entry name" value="ABC_tran"/>
    <property type="match status" value="1"/>
</dbReference>
<dbReference type="EMBL" id="JASCXW010000016">
    <property type="protein sequence ID" value="MDI6453037.1"/>
    <property type="molecule type" value="Genomic_DNA"/>
</dbReference>
<dbReference type="GO" id="GO:0016887">
    <property type="term" value="F:ATP hydrolysis activity"/>
    <property type="evidence" value="ECO:0007669"/>
    <property type="project" value="InterPro"/>
</dbReference>
<evidence type="ECO:0000313" key="6">
    <source>
        <dbReference type="Proteomes" id="UP001431532"/>
    </source>
</evidence>
<keyword evidence="1" id="KW-0813">Transport</keyword>
<evidence type="ECO:0000256" key="1">
    <source>
        <dbReference type="ARBA" id="ARBA00022448"/>
    </source>
</evidence>
<dbReference type="PROSITE" id="PS50893">
    <property type="entry name" value="ABC_TRANSPORTER_2"/>
    <property type="match status" value="1"/>
</dbReference>
<organism evidence="5 6">
    <name type="scientific">Peloplasma aerotolerans</name>
    <dbReference type="NCBI Taxonomy" id="3044389"/>
    <lineage>
        <taxon>Bacteria</taxon>
        <taxon>Bacillati</taxon>
        <taxon>Mycoplasmatota</taxon>
        <taxon>Mollicutes</taxon>
        <taxon>Acholeplasmatales</taxon>
        <taxon>Acholeplasmataceae</taxon>
        <taxon>Peloplasma</taxon>
    </lineage>
</organism>
<accession>A0AAW6U564</accession>
<keyword evidence="3 5" id="KW-0067">ATP-binding</keyword>
<proteinExistence type="predicted"/>
<dbReference type="RefSeq" id="WP_282839465.1">
    <property type="nucleotide sequence ID" value="NZ_JASCXW010000016.1"/>
</dbReference>
<protein>
    <submittedName>
        <fullName evidence="5">ATP-binding cassette domain-containing protein</fullName>
    </submittedName>
</protein>
<dbReference type="InterPro" id="IPR051782">
    <property type="entry name" value="ABC_Transporter_VariousFunc"/>
</dbReference>
<dbReference type="InterPro" id="IPR003593">
    <property type="entry name" value="AAA+_ATPase"/>
</dbReference>
<keyword evidence="2" id="KW-0547">Nucleotide-binding</keyword>
<dbReference type="AlphaFoldDB" id="A0AAW6U564"/>
<sequence>MSIIEVRNLTKDYGLSKGIFNINLEVKQGEIFGFVGTNGSGKTTTIRNLMGFIRPNSGNVYILDQEVNYNTTQIMKHIGYVPGEISFPDIGDGDVFIKSQAEMIGLKNMDYANYLIKKFGLDTTANLKHMSKGMKQKTAIVSAFMAKPDILILDEPSTGLDPLMREIFVEVLIEAKQRGSTIFMSSHVFEEVEKTCDRIALLHNGRIVDVVDMKKIRHNELKTYKIGFENEIDYQKYMNENIYLTSKNNKYLQTTVDVKDEQINEFMKELSQYKVKYIKEVKYTLKKYFLKKISEDKKND</sequence>
<name>A0AAW6U564_9MOLU</name>
<evidence type="ECO:0000313" key="5">
    <source>
        <dbReference type="EMBL" id="MDI6453037.1"/>
    </source>
</evidence>
<dbReference type="PANTHER" id="PTHR42939:SF1">
    <property type="entry name" value="ABC TRANSPORTER ATP-BINDING PROTEIN ALBC-RELATED"/>
    <property type="match status" value="1"/>
</dbReference>
<dbReference type="CDD" id="cd03230">
    <property type="entry name" value="ABC_DR_subfamily_A"/>
    <property type="match status" value="1"/>
</dbReference>
<dbReference type="Gene3D" id="3.40.50.300">
    <property type="entry name" value="P-loop containing nucleotide triphosphate hydrolases"/>
    <property type="match status" value="1"/>
</dbReference>